<reference evidence="1 2" key="1">
    <citation type="submission" date="2018-03" db="EMBL/GenBank/DDBJ databases">
        <title>Genomic Encyclopedia of Type Strains, Phase III (KMG-III): the genomes of soil and plant-associated and newly described type strains.</title>
        <authorList>
            <person name="Whitman W."/>
        </authorList>
    </citation>
    <scope>NUCLEOTIDE SEQUENCE [LARGE SCALE GENOMIC DNA]</scope>
    <source>
        <strain evidence="1 2">CGMCC 1.9313</strain>
    </source>
</reference>
<dbReference type="OrthoDB" id="1397020at2"/>
<evidence type="ECO:0000313" key="1">
    <source>
        <dbReference type="EMBL" id="PRY48843.1"/>
    </source>
</evidence>
<comment type="caution">
    <text evidence="1">The sequence shown here is derived from an EMBL/GenBank/DDBJ whole genome shotgun (WGS) entry which is preliminary data.</text>
</comment>
<dbReference type="AlphaFoldDB" id="A0A2T0TT65"/>
<dbReference type="Proteomes" id="UP000238034">
    <property type="component" value="Unassembled WGS sequence"/>
</dbReference>
<evidence type="ECO:0000313" key="2">
    <source>
        <dbReference type="Proteomes" id="UP000238034"/>
    </source>
</evidence>
<protein>
    <submittedName>
        <fullName evidence="1">CRISPR-associated protein Csh1</fullName>
    </submittedName>
</protein>
<organism evidence="1 2">
    <name type="scientific">Arcticibacter pallidicorallinus</name>
    <dbReference type="NCBI Taxonomy" id="1259464"/>
    <lineage>
        <taxon>Bacteria</taxon>
        <taxon>Pseudomonadati</taxon>
        <taxon>Bacteroidota</taxon>
        <taxon>Sphingobacteriia</taxon>
        <taxon>Sphingobacteriales</taxon>
        <taxon>Sphingobacteriaceae</taxon>
        <taxon>Arcticibacter</taxon>
    </lineage>
</organism>
<name>A0A2T0TT65_9SPHI</name>
<accession>A0A2T0TT65</accession>
<dbReference type="RefSeq" id="WP_106295197.1">
    <property type="nucleotide sequence ID" value="NZ_PVTH01000013.1"/>
</dbReference>
<keyword evidence="2" id="KW-1185">Reference proteome</keyword>
<dbReference type="EMBL" id="PVTH01000013">
    <property type="protein sequence ID" value="PRY48843.1"/>
    <property type="molecule type" value="Genomic_DNA"/>
</dbReference>
<sequence>MIKEIAQFIDTLDTDFKTLGLKPKEGLHILLRIQKEDERVFSDENSLIGWAFTRKKDQEPEKVKLLQYFATLTTLTWCVNTNKCFDLPVKAIHSCSPYSIALKRENLINGEKYLLNKKDNKSQVYERISAYFNKGFDLLDDENQRQRLEIFKQALNGEQNFHQWLDRIPEYAELKDSDYVIFYLDEPIESYEKANSKYLADKLFNTNEYDEIIDEVKYGTSDFFNGFPTKKPFLLHQTATFDIAGRITSGEARALFEFKALLGKGILPRPLPLFIYDDELKGKSIALFKKNADDGEKISYKQIIETLYSDHKREFENYYLLFYQQGEIKDFDFVSKFDYELKGRDNENWVIEDLFNAQYRRSLENVFDLEYHVLIPVLNNALITKTKSGDFQRKYFGEIDSKYCKSANTYLMVMTHRKAFYDFIYKSKRQAISAEVFDSLMQTVVLDDIRLDEVKGNQHSQNLNIRQKLNIWFSLSEKFNQKHIDPNITMASKLQAHRAFMQQLTQSQAGITTDDEYAFTIGQVVYYLFSKSRTADRSYQRLEAFLQQVKSQEMNKAVARLFDLYKHEVFSKNFRTPFAEIMDYETKANLRDFIPTILAGFFSDNQLFGNKKDDEQQSETTEE</sequence>
<proteinExistence type="predicted"/>
<gene>
    <name evidence="1" type="ORF">B0I27_11325</name>
</gene>